<reference evidence="2" key="1">
    <citation type="submission" date="2015-01" db="EMBL/GenBank/DDBJ databases">
        <title>Flavisolibacter sp./LCS9/ whole genome sequencing.</title>
        <authorList>
            <person name="Kim M.K."/>
            <person name="Srinivasan S."/>
            <person name="Lee J.-J."/>
        </authorList>
    </citation>
    <scope>NUCLEOTIDE SEQUENCE [LARGE SCALE GENOMIC DNA]</scope>
    <source>
        <strain evidence="2">LCS9</strain>
    </source>
</reference>
<evidence type="ECO:0008006" key="3">
    <source>
        <dbReference type="Google" id="ProtNLM"/>
    </source>
</evidence>
<dbReference type="RefSeq" id="WP_066409695.1">
    <property type="nucleotide sequence ID" value="NZ_CP011390.1"/>
</dbReference>
<dbReference type="InterPro" id="IPR036583">
    <property type="entry name" value="23S_rRNA_IVS_sf"/>
</dbReference>
<dbReference type="PANTHER" id="PTHR38471:SF2">
    <property type="entry name" value="FOUR HELIX BUNDLE PROTEIN"/>
    <property type="match status" value="1"/>
</dbReference>
<dbReference type="Pfam" id="PF05635">
    <property type="entry name" value="23S_rRNA_IVP"/>
    <property type="match status" value="1"/>
</dbReference>
<keyword evidence="2" id="KW-1185">Reference proteome</keyword>
<sequence>MFLQLNHQQFDIYKVSRVFVKECYKATSSFPPEEKFTLTQQIRRAAFSVFLNIAEGFSRKSSIERKRFFEISRGSLNEIDAALDVAADLGYCQKERLSELGTYALRTYQMLSKLISS</sequence>
<dbReference type="STRING" id="1492898.SY85_12170"/>
<evidence type="ECO:0000313" key="2">
    <source>
        <dbReference type="Proteomes" id="UP000077177"/>
    </source>
</evidence>
<accession>A0A172U394</accession>
<dbReference type="KEGG" id="fla:SY85_12170"/>
<dbReference type="Proteomes" id="UP000077177">
    <property type="component" value="Chromosome"/>
</dbReference>
<dbReference type="InterPro" id="IPR012657">
    <property type="entry name" value="23S_rRNA-intervening_sequence"/>
</dbReference>
<organism evidence="1 2">
    <name type="scientific">Flavisolibacter tropicus</name>
    <dbReference type="NCBI Taxonomy" id="1492898"/>
    <lineage>
        <taxon>Bacteria</taxon>
        <taxon>Pseudomonadati</taxon>
        <taxon>Bacteroidota</taxon>
        <taxon>Chitinophagia</taxon>
        <taxon>Chitinophagales</taxon>
        <taxon>Chitinophagaceae</taxon>
        <taxon>Flavisolibacter</taxon>
    </lineage>
</organism>
<dbReference type="SUPFAM" id="SSF158446">
    <property type="entry name" value="IVS-encoded protein-like"/>
    <property type="match status" value="1"/>
</dbReference>
<dbReference type="AlphaFoldDB" id="A0A172U394"/>
<name>A0A172U394_9BACT</name>
<dbReference type="OrthoDB" id="9811959at2"/>
<dbReference type="EMBL" id="CP011390">
    <property type="protein sequence ID" value="ANE53457.1"/>
    <property type="molecule type" value="Genomic_DNA"/>
</dbReference>
<protein>
    <recommendedName>
        <fullName evidence="3">S23 ribosomal protein</fullName>
    </recommendedName>
</protein>
<evidence type="ECO:0000313" key="1">
    <source>
        <dbReference type="EMBL" id="ANE53457.1"/>
    </source>
</evidence>
<gene>
    <name evidence="1" type="ORF">SY85_12170</name>
</gene>
<reference evidence="1 2" key="2">
    <citation type="journal article" date="2016" name="Int. J. Syst. Evol. Microbiol.">
        <title>Flavisolibacter tropicus sp. nov., isolated from tropical soil.</title>
        <authorList>
            <person name="Lee J.J."/>
            <person name="Kang M.S."/>
            <person name="Kim G.S."/>
            <person name="Lee C.S."/>
            <person name="Lim S."/>
            <person name="Lee J."/>
            <person name="Roh S.H."/>
            <person name="Kang H."/>
            <person name="Ha J.M."/>
            <person name="Bae S."/>
            <person name="Jung H.Y."/>
            <person name="Kim M.K."/>
        </authorList>
    </citation>
    <scope>NUCLEOTIDE SEQUENCE [LARGE SCALE GENOMIC DNA]</scope>
    <source>
        <strain evidence="1 2">LCS9</strain>
    </source>
</reference>
<dbReference type="PANTHER" id="PTHR38471">
    <property type="entry name" value="FOUR HELIX BUNDLE PROTEIN"/>
    <property type="match status" value="1"/>
</dbReference>
<dbReference type="Gene3D" id="1.20.1440.60">
    <property type="entry name" value="23S rRNA-intervening sequence"/>
    <property type="match status" value="1"/>
</dbReference>
<dbReference type="NCBIfam" id="TIGR02436">
    <property type="entry name" value="four helix bundle protein"/>
    <property type="match status" value="1"/>
</dbReference>
<dbReference type="CDD" id="cd16377">
    <property type="entry name" value="23S_rRNA_IVP_like"/>
    <property type="match status" value="1"/>
</dbReference>
<proteinExistence type="predicted"/>